<dbReference type="CDD" id="cd01610">
    <property type="entry name" value="PAP2_like"/>
    <property type="match status" value="1"/>
</dbReference>
<dbReference type="Gene3D" id="1.20.144.10">
    <property type="entry name" value="Phosphatidic acid phosphatase type 2/haloperoxidase"/>
    <property type="match status" value="1"/>
</dbReference>
<proteinExistence type="predicted"/>
<sequence length="251" mass="27405">MIIKLILSIYIAFSLTGCSSLQNYSFKDSFTQAVSDPMTWTNAAVGTLLIITDSDDSISESAMKHTYVFGSQVKAANASNQARTTTRVSMLFSSVMEASDYQGSNLFLLKRKGMRLLRDNISAGIVATSTGTIQQRTKSRRPTSSCCGWPSAHTSRAFSTAFFARENYKNSLLPDYLSDALTYTTYATAYATAWARVEAGAHYPSQVFFGAAYGNFLSSMIYDLTAFDDVTVTPKVAIDADSIYAGMSVNF</sequence>
<organism evidence="2 3">
    <name type="scientific">Veronia nyctiphanis</name>
    <dbReference type="NCBI Taxonomy" id="1278244"/>
    <lineage>
        <taxon>Bacteria</taxon>
        <taxon>Pseudomonadati</taxon>
        <taxon>Pseudomonadota</taxon>
        <taxon>Gammaproteobacteria</taxon>
        <taxon>Vibrionales</taxon>
        <taxon>Vibrionaceae</taxon>
        <taxon>Veronia</taxon>
    </lineage>
</organism>
<dbReference type="InterPro" id="IPR036938">
    <property type="entry name" value="PAP2/HPO_sf"/>
</dbReference>
<reference evidence="2 3" key="1">
    <citation type="submission" date="2017-10" db="EMBL/GenBank/DDBJ databases">
        <title>Nyctiphanis sp. nov., isolated from the stomach of the euphausiid Nyctiphanes simplex (Hansen, 1911) in the Gulf of California.</title>
        <authorList>
            <person name="Gomez-Gil B."/>
            <person name="Aguilar-Mendez M."/>
            <person name="Lopez-Cortes A."/>
            <person name="Gomez-Gutierrez J."/>
            <person name="Roque A."/>
            <person name="Lang E."/>
            <person name="Gonzalez-Castillo A."/>
        </authorList>
    </citation>
    <scope>NUCLEOTIDE SEQUENCE [LARGE SCALE GENOMIC DNA]</scope>
    <source>
        <strain evidence="2 3">CAIM 600</strain>
    </source>
</reference>
<evidence type="ECO:0000313" key="2">
    <source>
        <dbReference type="EMBL" id="RXJ74336.1"/>
    </source>
</evidence>
<gene>
    <name evidence="2" type="ORF">CS022_04605</name>
</gene>
<dbReference type="RefSeq" id="WP_129121301.1">
    <property type="nucleotide sequence ID" value="NZ_PEIB01000003.1"/>
</dbReference>
<dbReference type="OrthoDB" id="9780507at2"/>
<evidence type="ECO:0000313" key="3">
    <source>
        <dbReference type="Proteomes" id="UP000290287"/>
    </source>
</evidence>
<keyword evidence="3" id="KW-1185">Reference proteome</keyword>
<accession>A0A4Q0YT24</accession>
<dbReference type="InterPro" id="IPR000326">
    <property type="entry name" value="PAP2/HPO"/>
</dbReference>
<dbReference type="SUPFAM" id="SSF48317">
    <property type="entry name" value="Acid phosphatase/Vanadium-dependent haloperoxidase"/>
    <property type="match status" value="1"/>
</dbReference>
<dbReference type="PROSITE" id="PS51257">
    <property type="entry name" value="PROKAR_LIPOPROTEIN"/>
    <property type="match status" value="1"/>
</dbReference>
<protein>
    <recommendedName>
        <fullName evidence="1">Phosphatidic acid phosphatase type 2/haloperoxidase domain-containing protein</fullName>
    </recommendedName>
</protein>
<dbReference type="Pfam" id="PF01569">
    <property type="entry name" value="PAP2"/>
    <property type="match status" value="1"/>
</dbReference>
<comment type="caution">
    <text evidence="2">The sequence shown here is derived from an EMBL/GenBank/DDBJ whole genome shotgun (WGS) entry which is preliminary data.</text>
</comment>
<dbReference type="EMBL" id="PEIB01000003">
    <property type="protein sequence ID" value="RXJ74336.1"/>
    <property type="molecule type" value="Genomic_DNA"/>
</dbReference>
<feature type="domain" description="Phosphatidic acid phosphatase type 2/haloperoxidase" evidence="1">
    <location>
        <begin position="144"/>
        <end position="222"/>
    </location>
</feature>
<dbReference type="Proteomes" id="UP000290287">
    <property type="component" value="Unassembled WGS sequence"/>
</dbReference>
<dbReference type="AlphaFoldDB" id="A0A4Q0YT24"/>
<name>A0A4Q0YT24_9GAMM</name>
<evidence type="ECO:0000259" key="1">
    <source>
        <dbReference type="Pfam" id="PF01569"/>
    </source>
</evidence>